<reference evidence="1" key="1">
    <citation type="journal article" date="2020" name="mSystems">
        <title>Genome- and Community-Level Interaction Insights into Carbon Utilization and Element Cycling Functions of Hydrothermarchaeota in Hydrothermal Sediment.</title>
        <authorList>
            <person name="Zhou Z."/>
            <person name="Liu Y."/>
            <person name="Xu W."/>
            <person name="Pan J."/>
            <person name="Luo Z.H."/>
            <person name="Li M."/>
        </authorList>
    </citation>
    <scope>NUCLEOTIDE SEQUENCE [LARGE SCALE GENOMIC DNA]</scope>
    <source>
        <strain evidence="1">SpSt-735</strain>
    </source>
</reference>
<protein>
    <submittedName>
        <fullName evidence="1">Uncharacterized protein</fullName>
    </submittedName>
</protein>
<name>A0A7C4FF91_THEPE</name>
<comment type="caution">
    <text evidence="1">The sequence shown here is derived from an EMBL/GenBank/DDBJ whole genome shotgun (WGS) entry which is preliminary data.</text>
</comment>
<proteinExistence type="predicted"/>
<evidence type="ECO:0000313" key="1">
    <source>
        <dbReference type="EMBL" id="HGI43911.1"/>
    </source>
</evidence>
<dbReference type="AlphaFoldDB" id="A0A7C4FF91"/>
<gene>
    <name evidence="1" type="ORF">ENV17_05965</name>
</gene>
<organism evidence="1">
    <name type="scientific">Thermofilum pendens</name>
    <dbReference type="NCBI Taxonomy" id="2269"/>
    <lineage>
        <taxon>Archaea</taxon>
        <taxon>Thermoproteota</taxon>
        <taxon>Thermoprotei</taxon>
        <taxon>Thermofilales</taxon>
        <taxon>Thermofilaceae</taxon>
        <taxon>Thermofilum</taxon>
    </lineage>
</organism>
<dbReference type="EMBL" id="DTFI01000149">
    <property type="protein sequence ID" value="HGI43911.1"/>
    <property type="molecule type" value="Genomic_DNA"/>
</dbReference>
<accession>A0A7C4FF91</accession>
<sequence>MSTRLSWRQKGCRWRRAFRLSPTAREEVEAFVSALKEAGVKHLILEFLGGEPQFFTLLAEKLGIEELREFEACSLRGTSGGPPLARVRLALRAAVALAYAETARKAGLTFATCMEGLLELHTASDCCGAYLLEGVALRPTLGDVYRHVSSRGPREPARAGSRLR</sequence>